<gene>
    <name evidence="1" type="ORF">GGR25_001844</name>
</gene>
<proteinExistence type="predicted"/>
<organism evidence="1 2">
    <name type="scientific">Kaistia hirudinis</name>
    <dbReference type="NCBI Taxonomy" id="1293440"/>
    <lineage>
        <taxon>Bacteria</taxon>
        <taxon>Pseudomonadati</taxon>
        <taxon>Pseudomonadota</taxon>
        <taxon>Alphaproteobacteria</taxon>
        <taxon>Hyphomicrobiales</taxon>
        <taxon>Kaistiaceae</taxon>
        <taxon>Kaistia</taxon>
    </lineage>
</organism>
<protein>
    <submittedName>
        <fullName evidence="1">Putative phosphonate metabolism protein</fullName>
    </submittedName>
</protein>
<sequence>MRYAIYAAPSATEPLWIAAAAWLGRDAASGARGAPPPVEGLDAGKMAHYLADPARYGFHATLKAPFRLAEGQGEAELIAAFEAFAGASAPILLPELVIRRLGRFFAFVPNEPVAALDDWAGRVVEAFEPFRAPLSEKDLARRRVSGLTLQEEENLVRWGYPYVFDAFRFHMSLTGKVAREDAELVEAAARRHFAAFDGKPFRLDRIAIFIEPEPGAPFDILASAPLG</sequence>
<reference evidence="1 2" key="1">
    <citation type="submission" date="2020-08" db="EMBL/GenBank/DDBJ databases">
        <title>Genomic Encyclopedia of Type Strains, Phase IV (KMG-IV): sequencing the most valuable type-strain genomes for metagenomic binning, comparative biology and taxonomic classification.</title>
        <authorList>
            <person name="Goeker M."/>
        </authorList>
    </citation>
    <scope>NUCLEOTIDE SEQUENCE [LARGE SCALE GENOMIC DNA]</scope>
    <source>
        <strain evidence="1 2">DSM 25966</strain>
    </source>
</reference>
<dbReference type="EMBL" id="JACIDS010000002">
    <property type="protein sequence ID" value="MBB3930805.1"/>
    <property type="molecule type" value="Genomic_DNA"/>
</dbReference>
<evidence type="ECO:0000313" key="2">
    <source>
        <dbReference type="Proteomes" id="UP000553963"/>
    </source>
</evidence>
<name>A0A840AQQ9_9HYPH</name>
<accession>A0A840AQQ9</accession>
<evidence type="ECO:0000313" key="1">
    <source>
        <dbReference type="EMBL" id="MBB3930805.1"/>
    </source>
</evidence>
<keyword evidence="2" id="KW-1185">Reference proteome</keyword>
<dbReference type="Pfam" id="PF06299">
    <property type="entry name" value="DUF1045"/>
    <property type="match status" value="1"/>
</dbReference>
<dbReference type="RefSeq" id="WP_183398426.1">
    <property type="nucleotide sequence ID" value="NZ_JACIDS010000002.1"/>
</dbReference>
<dbReference type="PIRSF" id="PIRSF033328">
    <property type="entry name" value="Phest_Mll4975"/>
    <property type="match status" value="1"/>
</dbReference>
<dbReference type="Proteomes" id="UP000553963">
    <property type="component" value="Unassembled WGS sequence"/>
</dbReference>
<dbReference type="AlphaFoldDB" id="A0A840AQQ9"/>
<comment type="caution">
    <text evidence="1">The sequence shown here is derived from an EMBL/GenBank/DDBJ whole genome shotgun (WGS) entry which is preliminary data.</text>
</comment>
<dbReference type="NCBIfam" id="TIGR03223">
    <property type="entry name" value="Phn_opern_protn"/>
    <property type="match status" value="1"/>
</dbReference>
<dbReference type="InterPro" id="IPR009389">
    <property type="entry name" value="DUF1045"/>
</dbReference>